<evidence type="ECO:0000259" key="2">
    <source>
        <dbReference type="Pfam" id="PF01051"/>
    </source>
</evidence>
<dbReference type="Gene3D" id="1.10.10.10">
    <property type="entry name" value="Winged helix-like DNA-binding domain superfamily/Winged helix DNA-binding domain"/>
    <property type="match status" value="2"/>
</dbReference>
<gene>
    <name evidence="3" type="ORF">COW36_24975</name>
</gene>
<dbReference type="Pfam" id="PF01051">
    <property type="entry name" value="Rep3_N"/>
    <property type="match status" value="1"/>
</dbReference>
<dbReference type="Pfam" id="PF21205">
    <property type="entry name" value="Rep3_C"/>
    <property type="match status" value="1"/>
</dbReference>
<dbReference type="InterPro" id="IPR000525">
    <property type="entry name" value="Initiator_Rep_WH1"/>
</dbReference>
<proteinExistence type="inferred from homology"/>
<dbReference type="GO" id="GO:0003887">
    <property type="term" value="F:DNA-directed DNA polymerase activity"/>
    <property type="evidence" value="ECO:0007669"/>
    <property type="project" value="InterPro"/>
</dbReference>
<dbReference type="InterPro" id="IPR036390">
    <property type="entry name" value="WH_DNA-bd_sf"/>
</dbReference>
<dbReference type="Proteomes" id="UP000231019">
    <property type="component" value="Unassembled WGS sequence"/>
</dbReference>
<dbReference type="SUPFAM" id="SSF46785">
    <property type="entry name" value="Winged helix' DNA-binding domain"/>
    <property type="match status" value="1"/>
</dbReference>
<comment type="similarity">
    <text evidence="1">Belongs to the initiator RepB protein family.</text>
</comment>
<dbReference type="EMBL" id="PFFQ01000067">
    <property type="protein sequence ID" value="PIW13658.1"/>
    <property type="molecule type" value="Genomic_DNA"/>
</dbReference>
<comment type="caution">
    <text evidence="3">The sequence shown here is derived from an EMBL/GenBank/DDBJ whole genome shotgun (WGS) entry which is preliminary data.</text>
</comment>
<accession>A0A2M7FWR9</accession>
<name>A0A2M7FWR9_9BACT</name>
<feature type="domain" description="Initiator Rep protein WH1" evidence="2">
    <location>
        <begin position="62"/>
        <end position="184"/>
    </location>
</feature>
<reference evidence="3 4" key="1">
    <citation type="submission" date="2017-09" db="EMBL/GenBank/DDBJ databases">
        <title>Depth-based differentiation of microbial function through sediment-hosted aquifers and enrichment of novel symbionts in the deep terrestrial subsurface.</title>
        <authorList>
            <person name="Probst A.J."/>
            <person name="Ladd B."/>
            <person name="Jarett J.K."/>
            <person name="Geller-Mcgrath D.E."/>
            <person name="Sieber C.M."/>
            <person name="Emerson J.B."/>
            <person name="Anantharaman K."/>
            <person name="Thomas B.C."/>
            <person name="Malmstrom R."/>
            <person name="Stieglmeier M."/>
            <person name="Klingl A."/>
            <person name="Woyke T."/>
            <person name="Ryan C.M."/>
            <person name="Banfield J.F."/>
        </authorList>
    </citation>
    <scope>NUCLEOTIDE SEQUENCE [LARGE SCALE GENOMIC DNA]</scope>
    <source>
        <strain evidence="3">CG17_big_fil_post_rev_8_21_14_2_50_48_46</strain>
    </source>
</reference>
<protein>
    <recommendedName>
        <fullName evidence="2">Initiator Rep protein WH1 domain-containing protein</fullName>
    </recommendedName>
</protein>
<organism evidence="3 4">
    <name type="scientific">bacterium (Candidatus Blackallbacteria) CG17_big_fil_post_rev_8_21_14_2_50_48_46</name>
    <dbReference type="NCBI Taxonomy" id="2014261"/>
    <lineage>
        <taxon>Bacteria</taxon>
        <taxon>Candidatus Blackallbacteria</taxon>
    </lineage>
</organism>
<dbReference type="InterPro" id="IPR036388">
    <property type="entry name" value="WH-like_DNA-bd_sf"/>
</dbReference>
<evidence type="ECO:0000313" key="3">
    <source>
        <dbReference type="EMBL" id="PIW13658.1"/>
    </source>
</evidence>
<evidence type="ECO:0000256" key="1">
    <source>
        <dbReference type="ARBA" id="ARBA00038283"/>
    </source>
</evidence>
<dbReference type="AlphaFoldDB" id="A0A2M7FWR9"/>
<dbReference type="GO" id="GO:0006270">
    <property type="term" value="P:DNA replication initiation"/>
    <property type="evidence" value="ECO:0007669"/>
    <property type="project" value="InterPro"/>
</dbReference>
<sequence length="505" mass="58521">MRPCRGTVFLKNKRSGSHMSENEDTLFLMLNNKSMAKIDAEYLRMAVGFLDTNKLMEVGAYKTFVALVSLTKGKIQNQRQFQMPVREVMSEIGISSNNYEALREYVKTLMETVLDFNIHRQDNNPGWRMAQILGPSELNNGVISFEFTEPVWEKLKDPIIYAYITRKGVYSFKSKYEIALYNWFTRLLVPNHDNVMCEESIKFILNDVLHIDKKSLKTYGSYMRLNDKILKKSIEYINQQTNINVKYDGIRDGRTVTRIRFLITRQANVVEGPKQLLPKPIMVQIKRLMKLGLSLDPKVEERVTTLLAELGEEFCIQRLAAIAKEVKSREGHFTNPGGYIRTKIFEDILLPEDEINELPHQDYADRFLQFFQQAFKSLWSDYQLELFKQYAADKFEELQPRITELCGTDASFRALTKGVALNKEVFLKSRSLLSLANAKAELLGFVMPPTNQQAWVEQHKETLQTKVRDMLQLDSKLRYEMTDSGCKTQEIEALAFQQFINQVLG</sequence>
<evidence type="ECO:0000313" key="4">
    <source>
        <dbReference type="Proteomes" id="UP000231019"/>
    </source>
</evidence>